<evidence type="ECO:0000256" key="13">
    <source>
        <dbReference type="ARBA" id="ARBA00023284"/>
    </source>
</evidence>
<keyword evidence="4 14" id="KW-1003">Cell membrane</keyword>
<dbReference type="EMBL" id="CVTF01000080">
    <property type="protein sequence ID" value="CRY99663.1"/>
    <property type="molecule type" value="Genomic_DNA"/>
</dbReference>
<comment type="function">
    <text evidence="14">Required for disulfide bond formation in some periplasmic proteins. Acts by oxidizing the DsbA protein.</text>
</comment>
<keyword evidence="3 14" id="KW-0813">Transport</keyword>
<keyword evidence="9 14" id="KW-0560">Oxidoreductase</keyword>
<accession>A0A0H5QVK9</accession>
<dbReference type="Pfam" id="PF02600">
    <property type="entry name" value="DsbB"/>
    <property type="match status" value="1"/>
</dbReference>
<dbReference type="InterPro" id="IPR023380">
    <property type="entry name" value="DsbB-like_sf"/>
</dbReference>
<evidence type="ECO:0000256" key="4">
    <source>
        <dbReference type="ARBA" id="ARBA00022475"/>
    </source>
</evidence>
<dbReference type="GO" id="GO:0005886">
    <property type="term" value="C:plasma membrane"/>
    <property type="evidence" value="ECO:0007669"/>
    <property type="project" value="UniProtKB-SubCell"/>
</dbReference>
<protein>
    <recommendedName>
        <fullName evidence="14">Disulfide bond formation protein B</fullName>
    </recommendedName>
    <alternativeName>
        <fullName evidence="14">Disulfide oxidoreductase</fullName>
    </alternativeName>
</protein>
<evidence type="ECO:0000256" key="8">
    <source>
        <dbReference type="ARBA" id="ARBA00022989"/>
    </source>
</evidence>
<keyword evidence="12 14" id="KW-0143">Chaperone</keyword>
<evidence type="ECO:0000256" key="11">
    <source>
        <dbReference type="ARBA" id="ARBA00023157"/>
    </source>
</evidence>
<keyword evidence="10 14" id="KW-0472">Membrane</keyword>
<sequence>MPKFKSSRCIFLRALCGQIAVLSLVRSCAYRENRNRPHLRRCRFVPCHLGIYPAKSAYRYFDWCVEKMPPLFRKAVWLLFAVSVCAFAGSLAAQYVLGMEPCVLCISQRLCVLATALCTAIVLMCRPRGRAGGLFGAVFISIPAVTGISVAAYQLWLQSLPPGTAPSCGAPWTFRLKGWPLFDWFEPVVRGFGNCAEPDYLLGVALPVWSAAYFLAVVLTVWWAWARAK</sequence>
<evidence type="ECO:0000256" key="6">
    <source>
        <dbReference type="ARBA" id="ARBA00022692"/>
    </source>
</evidence>
<evidence type="ECO:0000256" key="2">
    <source>
        <dbReference type="ARBA" id="ARBA00008823"/>
    </source>
</evidence>
<dbReference type="PANTHER" id="PTHR36570">
    <property type="entry name" value="DISULFIDE BOND FORMATION PROTEIN B"/>
    <property type="match status" value="1"/>
</dbReference>
<evidence type="ECO:0000313" key="16">
    <source>
        <dbReference type="EMBL" id="CRY99663.1"/>
    </source>
</evidence>
<keyword evidence="5" id="KW-0997">Cell inner membrane</keyword>
<dbReference type="HAMAP" id="MF_00286">
    <property type="entry name" value="DsbB"/>
    <property type="match status" value="1"/>
</dbReference>
<reference evidence="16 17" key="1">
    <citation type="submission" date="2014-11" db="EMBL/GenBank/DDBJ databases">
        <authorList>
            <person name="Diene M.Seydina."/>
        </authorList>
    </citation>
    <scope>NUCLEOTIDE SEQUENCE [LARGE SCALE GENOMIC DNA]</scope>
    <source>
        <strain evidence="16 17">Neisseria meningitidis CHUV</strain>
    </source>
</reference>
<evidence type="ECO:0000313" key="17">
    <source>
        <dbReference type="Proteomes" id="UP000182715"/>
    </source>
</evidence>
<gene>
    <name evidence="14" type="primary">dsbB</name>
</gene>
<dbReference type="InterPro" id="IPR050183">
    <property type="entry name" value="DsbB"/>
</dbReference>
<feature type="disulfide bond" description="Redox-active" evidence="14">
    <location>
        <begin position="102"/>
        <end position="105"/>
    </location>
</feature>
<organism evidence="16 17">
    <name type="scientific">Neisseria meningitidis serogroup B</name>
    <dbReference type="NCBI Taxonomy" id="491"/>
    <lineage>
        <taxon>Bacteria</taxon>
        <taxon>Pseudomonadati</taxon>
        <taxon>Pseudomonadota</taxon>
        <taxon>Betaproteobacteria</taxon>
        <taxon>Neisseriales</taxon>
        <taxon>Neisseriaceae</taxon>
        <taxon>Neisseria</taxon>
    </lineage>
</organism>
<evidence type="ECO:0000256" key="1">
    <source>
        <dbReference type="ARBA" id="ARBA00004429"/>
    </source>
</evidence>
<evidence type="ECO:0000256" key="14">
    <source>
        <dbReference type="HAMAP-Rule" id="MF_00286"/>
    </source>
</evidence>
<dbReference type="Proteomes" id="UP000182715">
    <property type="component" value="Unassembled WGS sequence"/>
</dbReference>
<dbReference type="SUPFAM" id="SSF158442">
    <property type="entry name" value="DsbB-like"/>
    <property type="match status" value="1"/>
</dbReference>
<feature type="transmembrane region" description="Helical" evidence="15">
    <location>
        <begin position="132"/>
        <end position="156"/>
    </location>
</feature>
<dbReference type="GO" id="GO:0015035">
    <property type="term" value="F:protein-disulfide reductase activity"/>
    <property type="evidence" value="ECO:0007669"/>
    <property type="project" value="UniProtKB-UniRule"/>
</dbReference>
<proteinExistence type="inferred from homology"/>
<feature type="topological domain" description="Periplasmic" evidence="14">
    <location>
        <begin position="93"/>
        <end position="110"/>
    </location>
</feature>
<evidence type="ECO:0000256" key="5">
    <source>
        <dbReference type="ARBA" id="ARBA00022519"/>
    </source>
</evidence>
<comment type="similarity">
    <text evidence="2 14">Belongs to the DsbB family.</text>
</comment>
<evidence type="ECO:0000256" key="3">
    <source>
        <dbReference type="ARBA" id="ARBA00022448"/>
    </source>
</evidence>
<keyword evidence="13 14" id="KW-0676">Redox-active center</keyword>
<comment type="subcellular location">
    <subcellularLocation>
        <location evidence="1">Cell inner membrane</location>
        <topology evidence="1">Multi-pass membrane protein</topology>
    </subcellularLocation>
    <subcellularLocation>
        <location evidence="14">Cell membrane</location>
        <topology evidence="14">Multi-pass membrane protein</topology>
    </subcellularLocation>
</comment>
<evidence type="ECO:0000256" key="9">
    <source>
        <dbReference type="ARBA" id="ARBA00023002"/>
    </source>
</evidence>
<comment type="caution">
    <text evidence="14">Lacks conserved residue(s) required for the propagation of feature annotation.</text>
</comment>
<feature type="transmembrane region" description="Helical" evidence="15">
    <location>
        <begin position="200"/>
        <end position="225"/>
    </location>
</feature>
<dbReference type="InterPro" id="IPR022920">
    <property type="entry name" value="Disulphide_bond_form_DsbB"/>
</dbReference>
<evidence type="ECO:0000256" key="15">
    <source>
        <dbReference type="SAM" id="Phobius"/>
    </source>
</evidence>
<dbReference type="GO" id="GO:0006457">
    <property type="term" value="P:protein folding"/>
    <property type="evidence" value="ECO:0007669"/>
    <property type="project" value="InterPro"/>
</dbReference>
<dbReference type="PANTHER" id="PTHR36570:SF3">
    <property type="entry name" value="DISULFIDE BOND FORMATION PROTEIN B"/>
    <property type="match status" value="1"/>
</dbReference>
<feature type="transmembrane region" description="Helical" evidence="15">
    <location>
        <begin position="106"/>
        <end position="125"/>
    </location>
</feature>
<evidence type="ECO:0000256" key="12">
    <source>
        <dbReference type="ARBA" id="ARBA00023186"/>
    </source>
</evidence>
<dbReference type="InterPro" id="IPR003752">
    <property type="entry name" value="DiS_bond_form_DsbB/BdbC"/>
</dbReference>
<keyword evidence="8 14" id="KW-1133">Transmembrane helix</keyword>
<name>A0A0H5QVK9_NEIMI</name>
<keyword evidence="7 14" id="KW-0249">Electron transport</keyword>
<dbReference type="Gene3D" id="1.20.1550.10">
    <property type="entry name" value="DsbB-like"/>
    <property type="match status" value="1"/>
</dbReference>
<dbReference type="GO" id="GO:0009055">
    <property type="term" value="F:electron transfer activity"/>
    <property type="evidence" value="ECO:0007669"/>
    <property type="project" value="UniProtKB-UniRule"/>
</dbReference>
<keyword evidence="6 14" id="KW-0812">Transmembrane</keyword>
<feature type="transmembrane region" description="Helical" evidence="15">
    <location>
        <begin position="75"/>
        <end position="94"/>
    </location>
</feature>
<feature type="topological domain" description="Cytoplasmic" evidence="14">
    <location>
        <begin position="228"/>
        <end position="229"/>
    </location>
</feature>
<dbReference type="AlphaFoldDB" id="A0A0H5QVK9"/>
<evidence type="ECO:0000256" key="7">
    <source>
        <dbReference type="ARBA" id="ARBA00022982"/>
    </source>
</evidence>
<evidence type="ECO:0000256" key="10">
    <source>
        <dbReference type="ARBA" id="ARBA00023136"/>
    </source>
</evidence>
<keyword evidence="11 14" id="KW-1015">Disulfide bond</keyword>
<feature type="topological domain" description="Cytoplasmic" evidence="14">
    <location>
        <begin position="1"/>
        <end position="75"/>
    </location>
</feature>